<dbReference type="Gene3D" id="1.10.20.60">
    <property type="entry name" value="Glu-tRNAGln amidotransferase C subunit, N-terminal domain"/>
    <property type="match status" value="1"/>
</dbReference>
<dbReference type="EMBL" id="CCSB01000004">
    <property type="protein sequence ID" value="CDZ79055.1"/>
    <property type="molecule type" value="Genomic_DNA"/>
</dbReference>
<dbReference type="EC" id="6.3.5.-" evidence="1"/>
<proteinExistence type="inferred from homology"/>
<comment type="catalytic activity">
    <reaction evidence="1">
        <text>L-glutamyl-tRNA(Gln) + L-glutamine + ATP + H2O = L-glutaminyl-tRNA(Gln) + L-glutamate + ADP + phosphate + H(+)</text>
        <dbReference type="Rhea" id="RHEA:17521"/>
        <dbReference type="Rhea" id="RHEA-COMP:9681"/>
        <dbReference type="Rhea" id="RHEA-COMP:9684"/>
        <dbReference type="ChEBI" id="CHEBI:15377"/>
        <dbReference type="ChEBI" id="CHEBI:15378"/>
        <dbReference type="ChEBI" id="CHEBI:29985"/>
        <dbReference type="ChEBI" id="CHEBI:30616"/>
        <dbReference type="ChEBI" id="CHEBI:43474"/>
        <dbReference type="ChEBI" id="CHEBI:58359"/>
        <dbReference type="ChEBI" id="CHEBI:78520"/>
        <dbReference type="ChEBI" id="CHEBI:78521"/>
        <dbReference type="ChEBI" id="CHEBI:456216"/>
    </reaction>
</comment>
<dbReference type="GO" id="GO:0050567">
    <property type="term" value="F:glutaminyl-tRNA synthase (glutamine-hydrolyzing) activity"/>
    <property type="evidence" value="ECO:0007669"/>
    <property type="project" value="UniProtKB-UniRule"/>
</dbReference>
<dbReference type="GO" id="GO:0070681">
    <property type="term" value="P:glutaminyl-tRNAGln biosynthesis via transamidation"/>
    <property type="evidence" value="ECO:0007669"/>
    <property type="project" value="TreeGrafter"/>
</dbReference>
<comment type="similarity">
    <text evidence="1">Belongs to the GatC family.</text>
</comment>
<dbReference type="STRING" id="1034943.BN59_03371"/>
<dbReference type="SUPFAM" id="SSF141000">
    <property type="entry name" value="Glu-tRNAGln amidotransferase C subunit"/>
    <property type="match status" value="1"/>
</dbReference>
<comment type="catalytic activity">
    <reaction evidence="1">
        <text>L-aspartyl-tRNA(Asn) + L-glutamine + ATP + H2O = L-asparaginyl-tRNA(Asn) + L-glutamate + ADP + phosphate + 2 H(+)</text>
        <dbReference type="Rhea" id="RHEA:14513"/>
        <dbReference type="Rhea" id="RHEA-COMP:9674"/>
        <dbReference type="Rhea" id="RHEA-COMP:9677"/>
        <dbReference type="ChEBI" id="CHEBI:15377"/>
        <dbReference type="ChEBI" id="CHEBI:15378"/>
        <dbReference type="ChEBI" id="CHEBI:29985"/>
        <dbReference type="ChEBI" id="CHEBI:30616"/>
        <dbReference type="ChEBI" id="CHEBI:43474"/>
        <dbReference type="ChEBI" id="CHEBI:58359"/>
        <dbReference type="ChEBI" id="CHEBI:78515"/>
        <dbReference type="ChEBI" id="CHEBI:78516"/>
        <dbReference type="ChEBI" id="CHEBI:456216"/>
    </reaction>
</comment>
<evidence type="ECO:0000313" key="3">
    <source>
        <dbReference type="Proteomes" id="UP000044071"/>
    </source>
</evidence>
<comment type="subunit">
    <text evidence="1">Heterotrimer of A, B and C subunits.</text>
</comment>
<dbReference type="PANTHER" id="PTHR15004">
    <property type="entry name" value="GLUTAMYL-TRNA(GLN) AMIDOTRANSFERASE SUBUNIT C, MITOCHONDRIAL"/>
    <property type="match status" value="1"/>
</dbReference>
<reference evidence="2 3" key="1">
    <citation type="submission" date="2014-06" db="EMBL/GenBank/DDBJ databases">
        <authorList>
            <person name="Urmite Genomes Urmite Genomes"/>
        </authorList>
    </citation>
    <scope>NUCLEOTIDE SEQUENCE [LARGE SCALE GENOMIC DNA]</scope>
</reference>
<keyword evidence="3" id="KW-1185">Reference proteome</keyword>
<organism evidence="2 3">
    <name type="scientific">Legionella massiliensis</name>
    <dbReference type="NCBI Taxonomy" id="1034943"/>
    <lineage>
        <taxon>Bacteria</taxon>
        <taxon>Pseudomonadati</taxon>
        <taxon>Pseudomonadota</taxon>
        <taxon>Gammaproteobacteria</taxon>
        <taxon>Legionellales</taxon>
        <taxon>Legionellaceae</taxon>
        <taxon>Legionella</taxon>
    </lineage>
</organism>
<dbReference type="GO" id="GO:0016740">
    <property type="term" value="F:transferase activity"/>
    <property type="evidence" value="ECO:0007669"/>
    <property type="project" value="UniProtKB-KW"/>
</dbReference>
<comment type="function">
    <text evidence="1">Allows the formation of correctly charged Asn-tRNA(Asn) or Gln-tRNA(Gln) through the transamidation of misacylated Asp-tRNA(Asn) or Glu-tRNA(Gln) in organisms which lack either or both of asparaginyl-tRNA or glutaminyl-tRNA synthetases. The reaction takes place in the presence of glutamine and ATP through an activated phospho-Asp-tRNA(Asn) or phospho-Glu-tRNA(Gln).</text>
</comment>
<name>A0A078KXC3_9GAMM</name>
<gene>
    <name evidence="1 2" type="primary">gatC</name>
    <name evidence="2" type="ORF">BN59_03371</name>
</gene>
<keyword evidence="1" id="KW-0648">Protein biosynthesis</keyword>
<keyword evidence="1" id="KW-0436">Ligase</keyword>
<dbReference type="GO" id="GO:0050566">
    <property type="term" value="F:asparaginyl-tRNA synthase (glutamine-hydrolyzing) activity"/>
    <property type="evidence" value="ECO:0007669"/>
    <property type="project" value="RHEA"/>
</dbReference>
<keyword evidence="2" id="KW-0808">Transferase</keyword>
<sequence>MSLTENDLDKIAQLAYLDCKSESNPHLAAEVNSIMDFVEELRQVDTSDIAPLFHPLDLHQRLRNDEISEQDCSDALARIAPSFEDGYYQVPKVIDSGQ</sequence>
<accession>A0A078KXC3</accession>
<dbReference type="NCBIfam" id="TIGR00135">
    <property type="entry name" value="gatC"/>
    <property type="match status" value="1"/>
</dbReference>
<dbReference type="PANTHER" id="PTHR15004:SF0">
    <property type="entry name" value="GLUTAMYL-TRNA(GLN) AMIDOTRANSFERASE SUBUNIT C, MITOCHONDRIAL"/>
    <property type="match status" value="1"/>
</dbReference>
<dbReference type="GO" id="GO:0006412">
    <property type="term" value="P:translation"/>
    <property type="evidence" value="ECO:0007669"/>
    <property type="project" value="UniProtKB-UniRule"/>
</dbReference>
<protein>
    <recommendedName>
        <fullName evidence="1">Aspartyl/glutamyl-tRNA(Asn/Gln) amidotransferase subunit C</fullName>
        <shortName evidence="1">Asp/Glu-ADT subunit C</shortName>
        <ecNumber evidence="1">6.3.5.-</ecNumber>
    </recommendedName>
</protein>
<dbReference type="eggNOG" id="COG0721">
    <property type="taxonomic scope" value="Bacteria"/>
</dbReference>
<dbReference type="Pfam" id="PF02686">
    <property type="entry name" value="GatC"/>
    <property type="match status" value="1"/>
</dbReference>
<dbReference type="RefSeq" id="WP_044012216.1">
    <property type="nucleotide sequence ID" value="NZ_CCVW01000004.1"/>
</dbReference>
<dbReference type="InterPro" id="IPR036113">
    <property type="entry name" value="Asp/Glu-ADT_sf_sub_c"/>
</dbReference>
<dbReference type="GO" id="GO:0005524">
    <property type="term" value="F:ATP binding"/>
    <property type="evidence" value="ECO:0007669"/>
    <property type="project" value="UniProtKB-KW"/>
</dbReference>
<keyword evidence="1" id="KW-0547">Nucleotide-binding</keyword>
<dbReference type="OrthoDB" id="9794326at2"/>
<dbReference type="Proteomes" id="UP000044071">
    <property type="component" value="Unassembled WGS sequence"/>
</dbReference>
<evidence type="ECO:0000256" key="1">
    <source>
        <dbReference type="HAMAP-Rule" id="MF_00122"/>
    </source>
</evidence>
<keyword evidence="1" id="KW-0067">ATP-binding</keyword>
<dbReference type="HAMAP" id="MF_00122">
    <property type="entry name" value="GatC"/>
    <property type="match status" value="1"/>
</dbReference>
<evidence type="ECO:0000313" key="2">
    <source>
        <dbReference type="EMBL" id="CDZ79055.1"/>
    </source>
</evidence>
<dbReference type="GO" id="GO:0006450">
    <property type="term" value="P:regulation of translational fidelity"/>
    <property type="evidence" value="ECO:0007669"/>
    <property type="project" value="InterPro"/>
</dbReference>
<dbReference type="AlphaFoldDB" id="A0A078KXC3"/>
<dbReference type="InterPro" id="IPR003837">
    <property type="entry name" value="GatC"/>
</dbReference>